<feature type="chain" id="PRO_5045595534" description="GPI anchored protein" evidence="1">
    <location>
        <begin position="21"/>
        <end position="174"/>
    </location>
</feature>
<feature type="signal peptide" evidence="1">
    <location>
        <begin position="1"/>
        <end position="20"/>
    </location>
</feature>
<protein>
    <recommendedName>
        <fullName evidence="4">GPI anchored protein</fullName>
    </recommendedName>
</protein>
<evidence type="ECO:0000313" key="2">
    <source>
        <dbReference type="EMBL" id="KAL2060669.1"/>
    </source>
</evidence>
<dbReference type="EMBL" id="JAZHXI010000021">
    <property type="protein sequence ID" value="KAL2060669.1"/>
    <property type="molecule type" value="Genomic_DNA"/>
</dbReference>
<organism evidence="2 3">
    <name type="scientific">Oculimacula yallundae</name>
    <dbReference type="NCBI Taxonomy" id="86028"/>
    <lineage>
        <taxon>Eukaryota</taxon>
        <taxon>Fungi</taxon>
        <taxon>Dikarya</taxon>
        <taxon>Ascomycota</taxon>
        <taxon>Pezizomycotina</taxon>
        <taxon>Leotiomycetes</taxon>
        <taxon>Helotiales</taxon>
        <taxon>Ploettnerulaceae</taxon>
        <taxon>Oculimacula</taxon>
    </lineage>
</organism>
<dbReference type="Proteomes" id="UP001595075">
    <property type="component" value="Unassembled WGS sequence"/>
</dbReference>
<gene>
    <name evidence="2" type="ORF">VTL71DRAFT_9310</name>
</gene>
<keyword evidence="3" id="KW-1185">Reference proteome</keyword>
<evidence type="ECO:0008006" key="4">
    <source>
        <dbReference type="Google" id="ProtNLM"/>
    </source>
</evidence>
<sequence length="174" mass="16961">MKSFSMLALPIVALATLAVAHEGEDPLPTAISVYLPSNPGFVGSTVVVIQGSDTTSSTTLQPSSSGPASSFIAPTSWTDSSIVLTLTSSVPVTDATSSASSTVTEVSVYPSDVSSTSVSVLSSTLVSSTTVSLKSASTSTATTVSSSTAIGAGATPTMGAGLLIGVAAGVLAIL</sequence>
<reference evidence="2 3" key="1">
    <citation type="journal article" date="2024" name="Commun. Biol.">
        <title>Comparative genomic analysis of thermophilic fungi reveals convergent evolutionary adaptations and gene losses.</title>
        <authorList>
            <person name="Steindorff A.S."/>
            <person name="Aguilar-Pontes M.V."/>
            <person name="Robinson A.J."/>
            <person name="Andreopoulos B."/>
            <person name="LaButti K."/>
            <person name="Kuo A."/>
            <person name="Mondo S."/>
            <person name="Riley R."/>
            <person name="Otillar R."/>
            <person name="Haridas S."/>
            <person name="Lipzen A."/>
            <person name="Grimwood J."/>
            <person name="Schmutz J."/>
            <person name="Clum A."/>
            <person name="Reid I.D."/>
            <person name="Moisan M.C."/>
            <person name="Butler G."/>
            <person name="Nguyen T.T.M."/>
            <person name="Dewar K."/>
            <person name="Conant G."/>
            <person name="Drula E."/>
            <person name="Henrissat B."/>
            <person name="Hansel C."/>
            <person name="Singer S."/>
            <person name="Hutchinson M.I."/>
            <person name="de Vries R.P."/>
            <person name="Natvig D.O."/>
            <person name="Powell A.J."/>
            <person name="Tsang A."/>
            <person name="Grigoriev I.V."/>
        </authorList>
    </citation>
    <scope>NUCLEOTIDE SEQUENCE [LARGE SCALE GENOMIC DNA]</scope>
    <source>
        <strain evidence="2 3">CBS 494.80</strain>
    </source>
</reference>
<keyword evidence="1" id="KW-0732">Signal</keyword>
<evidence type="ECO:0000313" key="3">
    <source>
        <dbReference type="Proteomes" id="UP001595075"/>
    </source>
</evidence>
<evidence type="ECO:0000256" key="1">
    <source>
        <dbReference type="SAM" id="SignalP"/>
    </source>
</evidence>
<comment type="caution">
    <text evidence="2">The sequence shown here is derived from an EMBL/GenBank/DDBJ whole genome shotgun (WGS) entry which is preliminary data.</text>
</comment>
<name>A0ABR4BSQ9_9HELO</name>
<accession>A0ABR4BSQ9</accession>
<proteinExistence type="predicted"/>